<sequence>MSRNYLSQHHHQHHHHSAAVVAAAAAATMAWCSSRGSVNNHHSMSRMEVGDLYSGLFRLRDSISRETLSRSTLTRDALTRLCVSTGKPPLLLLQAIRCTQPTCSCECFAPGKKSLRYCDTCSHGWVSHGSDSDSACASTLQDLDDKTDLLVCQDPMSRYHTVAGHQSGHLVVNDSQCLQPESSLQTNLSQLIRENDGDSGQSWSHGVTVPTECYILGSFQRKVAKYVCGL</sequence>
<organism evidence="1 2">
    <name type="scientific">Plakobranchus ocellatus</name>
    <dbReference type="NCBI Taxonomy" id="259542"/>
    <lineage>
        <taxon>Eukaryota</taxon>
        <taxon>Metazoa</taxon>
        <taxon>Spiralia</taxon>
        <taxon>Lophotrochozoa</taxon>
        <taxon>Mollusca</taxon>
        <taxon>Gastropoda</taxon>
        <taxon>Heterobranchia</taxon>
        <taxon>Euthyneura</taxon>
        <taxon>Panpulmonata</taxon>
        <taxon>Sacoglossa</taxon>
        <taxon>Placobranchoidea</taxon>
        <taxon>Plakobranchidae</taxon>
        <taxon>Plakobranchus</taxon>
    </lineage>
</organism>
<evidence type="ECO:0000313" key="2">
    <source>
        <dbReference type="Proteomes" id="UP000735302"/>
    </source>
</evidence>
<keyword evidence="2" id="KW-1185">Reference proteome</keyword>
<protein>
    <submittedName>
        <fullName evidence="1">Zinc finger protein basonuclin-2</fullName>
    </submittedName>
</protein>
<dbReference type="EMBL" id="BLXT01007071">
    <property type="protein sequence ID" value="GFO36524.1"/>
    <property type="molecule type" value="Genomic_DNA"/>
</dbReference>
<comment type="caution">
    <text evidence="1">The sequence shown here is derived from an EMBL/GenBank/DDBJ whole genome shotgun (WGS) entry which is preliminary data.</text>
</comment>
<accession>A0AAV4CXA2</accession>
<gene>
    <name evidence="1" type="ORF">PoB_006302900</name>
</gene>
<evidence type="ECO:0000313" key="1">
    <source>
        <dbReference type="EMBL" id="GFO36524.1"/>
    </source>
</evidence>
<reference evidence="1 2" key="1">
    <citation type="journal article" date="2021" name="Elife">
        <title>Chloroplast acquisition without the gene transfer in kleptoplastic sea slugs, Plakobranchus ocellatus.</title>
        <authorList>
            <person name="Maeda T."/>
            <person name="Takahashi S."/>
            <person name="Yoshida T."/>
            <person name="Shimamura S."/>
            <person name="Takaki Y."/>
            <person name="Nagai Y."/>
            <person name="Toyoda A."/>
            <person name="Suzuki Y."/>
            <person name="Arimoto A."/>
            <person name="Ishii H."/>
            <person name="Satoh N."/>
            <person name="Nishiyama T."/>
            <person name="Hasebe M."/>
            <person name="Maruyama T."/>
            <person name="Minagawa J."/>
            <person name="Obokata J."/>
            <person name="Shigenobu S."/>
        </authorList>
    </citation>
    <scope>NUCLEOTIDE SEQUENCE [LARGE SCALE GENOMIC DNA]</scope>
</reference>
<dbReference type="AlphaFoldDB" id="A0AAV4CXA2"/>
<name>A0AAV4CXA2_9GAST</name>
<dbReference type="Proteomes" id="UP000735302">
    <property type="component" value="Unassembled WGS sequence"/>
</dbReference>
<proteinExistence type="predicted"/>